<gene>
    <name evidence="1" type="ORF">ACFQZ7_08225</name>
</gene>
<dbReference type="EMBL" id="JBHTIO010000039">
    <property type="protein sequence ID" value="MFD0897724.1"/>
    <property type="molecule type" value="Genomic_DNA"/>
</dbReference>
<comment type="caution">
    <text evidence="1">The sequence shown here is derived from an EMBL/GenBank/DDBJ whole genome shotgun (WGS) entry which is preliminary data.</text>
</comment>
<organism evidence="1 2">
    <name type="scientific">Loigolactobacillus binensis</name>
    <dbReference type="NCBI Taxonomy" id="2559922"/>
    <lineage>
        <taxon>Bacteria</taxon>
        <taxon>Bacillati</taxon>
        <taxon>Bacillota</taxon>
        <taxon>Bacilli</taxon>
        <taxon>Lactobacillales</taxon>
        <taxon>Lactobacillaceae</taxon>
        <taxon>Loigolactobacillus</taxon>
    </lineage>
</organism>
<sequence length="52" mass="5559">MLTGVNQPLTKQVALLAHILRLNPALYELITTVAQLNLPNLYVGGGSITQSV</sequence>
<reference evidence="2" key="1">
    <citation type="journal article" date="2019" name="Int. J. Syst. Evol. Microbiol.">
        <title>The Global Catalogue of Microorganisms (GCM) 10K type strain sequencing project: providing services to taxonomists for standard genome sequencing and annotation.</title>
        <authorList>
            <consortium name="The Broad Institute Genomics Platform"/>
            <consortium name="The Broad Institute Genome Sequencing Center for Infectious Disease"/>
            <person name="Wu L."/>
            <person name="Ma J."/>
        </authorList>
    </citation>
    <scope>NUCLEOTIDE SEQUENCE [LARGE SCALE GENOMIC DNA]</scope>
    <source>
        <strain evidence="2">CCM 8925</strain>
    </source>
</reference>
<evidence type="ECO:0000313" key="2">
    <source>
        <dbReference type="Proteomes" id="UP001597104"/>
    </source>
</evidence>
<evidence type="ECO:0000313" key="1">
    <source>
        <dbReference type="EMBL" id="MFD0897724.1"/>
    </source>
</evidence>
<accession>A0ABW3EBQ8</accession>
<dbReference type="Proteomes" id="UP001597104">
    <property type="component" value="Unassembled WGS sequence"/>
</dbReference>
<dbReference type="RefSeq" id="WP_223877056.1">
    <property type="nucleotide sequence ID" value="NZ_BJDN01000023.1"/>
</dbReference>
<name>A0ABW3EBQ8_9LACO</name>
<protein>
    <submittedName>
        <fullName evidence="1">Uncharacterized protein</fullName>
    </submittedName>
</protein>
<proteinExistence type="predicted"/>
<keyword evidence="2" id="KW-1185">Reference proteome</keyword>